<organism evidence="9 10">
    <name type="scientific">Vicia faba</name>
    <name type="common">Broad bean</name>
    <name type="synonym">Faba vulgaris</name>
    <dbReference type="NCBI Taxonomy" id="3906"/>
    <lineage>
        <taxon>Eukaryota</taxon>
        <taxon>Viridiplantae</taxon>
        <taxon>Streptophyta</taxon>
        <taxon>Embryophyta</taxon>
        <taxon>Tracheophyta</taxon>
        <taxon>Spermatophyta</taxon>
        <taxon>Magnoliopsida</taxon>
        <taxon>eudicotyledons</taxon>
        <taxon>Gunneridae</taxon>
        <taxon>Pentapetalae</taxon>
        <taxon>rosids</taxon>
        <taxon>fabids</taxon>
        <taxon>Fabales</taxon>
        <taxon>Fabaceae</taxon>
        <taxon>Papilionoideae</taxon>
        <taxon>50 kb inversion clade</taxon>
        <taxon>NPAAA clade</taxon>
        <taxon>Hologalegina</taxon>
        <taxon>IRL clade</taxon>
        <taxon>Fabeae</taxon>
        <taxon>Vicia</taxon>
    </lineage>
</organism>
<reference evidence="9 10" key="1">
    <citation type="submission" date="2023-01" db="EMBL/GenBank/DDBJ databases">
        <authorList>
            <person name="Kreplak J."/>
        </authorList>
    </citation>
    <scope>NUCLEOTIDE SEQUENCE [LARGE SCALE GENOMIC DNA]</scope>
</reference>
<feature type="domain" description="Peptidase C19 ubiquitin carboxyl-terminal hydrolase" evidence="8">
    <location>
        <begin position="50"/>
        <end position="181"/>
    </location>
</feature>
<evidence type="ECO:0000313" key="10">
    <source>
        <dbReference type="Proteomes" id="UP001157006"/>
    </source>
</evidence>
<accession>A0AAV0YTJ7</accession>
<dbReference type="GO" id="GO:0005634">
    <property type="term" value="C:nucleus"/>
    <property type="evidence" value="ECO:0007669"/>
    <property type="project" value="UniProtKB-SubCell"/>
</dbReference>
<evidence type="ECO:0000259" key="8">
    <source>
        <dbReference type="Pfam" id="PF00443"/>
    </source>
</evidence>
<name>A0AAV0YTJ7_VICFA</name>
<dbReference type="InterPro" id="IPR001394">
    <property type="entry name" value="Peptidase_C19_UCH"/>
</dbReference>
<dbReference type="GO" id="GO:0004843">
    <property type="term" value="F:cysteine-type deubiquitinase activity"/>
    <property type="evidence" value="ECO:0007669"/>
    <property type="project" value="UniProtKB-EC"/>
</dbReference>
<dbReference type="Proteomes" id="UP001157006">
    <property type="component" value="Chromosome 1L"/>
</dbReference>
<dbReference type="EC" id="3.4.19.12" evidence="3"/>
<dbReference type="PANTHER" id="PTHR24006:SF722">
    <property type="entry name" value="UBIQUITIN CARBOXYL-TERMINAL HYDROLASE 48"/>
    <property type="match status" value="1"/>
</dbReference>
<dbReference type="GO" id="GO:0006508">
    <property type="term" value="P:proteolysis"/>
    <property type="evidence" value="ECO:0007669"/>
    <property type="project" value="UniProtKB-KW"/>
</dbReference>
<keyword evidence="7" id="KW-0788">Thiol protease</keyword>
<comment type="similarity">
    <text evidence="2">Belongs to the peptidase C19 family.</text>
</comment>
<comment type="catalytic activity">
    <reaction evidence="1">
        <text>Thiol-dependent hydrolysis of ester, thioester, amide, peptide and isopeptide bonds formed by the C-terminal Gly of ubiquitin (a 76-residue protein attached to proteins as an intracellular targeting signal).</text>
        <dbReference type="EC" id="3.4.19.12"/>
    </reaction>
</comment>
<keyword evidence="4" id="KW-0645">Protease</keyword>
<dbReference type="GO" id="GO:0005829">
    <property type="term" value="C:cytosol"/>
    <property type="evidence" value="ECO:0007669"/>
    <property type="project" value="TreeGrafter"/>
</dbReference>
<dbReference type="Pfam" id="PF00443">
    <property type="entry name" value="UCH"/>
    <property type="match status" value="1"/>
</dbReference>
<dbReference type="SUPFAM" id="SSF54001">
    <property type="entry name" value="Cysteine proteinases"/>
    <property type="match status" value="1"/>
</dbReference>
<evidence type="ECO:0000256" key="3">
    <source>
        <dbReference type="ARBA" id="ARBA00012759"/>
    </source>
</evidence>
<sequence length="191" mass="22405">MIRDGWGEKENVQIIFGCWKDVLSQLETTRLFLLITLTFVDSSLFGKTLELDNGVQHDSHEFFTWLLSWIERCLSHSKVSKARTIVQDLFRRSVSYVTTCSQCGRDSETFSKTKYFYELELNVKGLKSLDESLDDYLTVEELHGDNQYFCESCNTRVDVTHSIELCTLPNVLNFQLKRCVFLLKKTYLRRR</sequence>
<evidence type="ECO:0000256" key="4">
    <source>
        <dbReference type="ARBA" id="ARBA00022670"/>
    </source>
</evidence>
<dbReference type="AlphaFoldDB" id="A0AAV0YTJ7"/>
<keyword evidence="5" id="KW-0833">Ubl conjugation pathway</keyword>
<evidence type="ECO:0000256" key="6">
    <source>
        <dbReference type="ARBA" id="ARBA00022801"/>
    </source>
</evidence>
<evidence type="ECO:0000256" key="5">
    <source>
        <dbReference type="ARBA" id="ARBA00022786"/>
    </source>
</evidence>
<dbReference type="EMBL" id="OX451736">
    <property type="protein sequence ID" value="CAI8589451.1"/>
    <property type="molecule type" value="Genomic_DNA"/>
</dbReference>
<protein>
    <recommendedName>
        <fullName evidence="3">ubiquitinyl hydrolase 1</fullName>
        <ecNumber evidence="3">3.4.19.12</ecNumber>
    </recommendedName>
</protein>
<evidence type="ECO:0000313" key="9">
    <source>
        <dbReference type="EMBL" id="CAI8589451.1"/>
    </source>
</evidence>
<evidence type="ECO:0000256" key="2">
    <source>
        <dbReference type="ARBA" id="ARBA00009085"/>
    </source>
</evidence>
<dbReference type="GO" id="GO:0016579">
    <property type="term" value="P:protein deubiquitination"/>
    <property type="evidence" value="ECO:0007669"/>
    <property type="project" value="InterPro"/>
</dbReference>
<evidence type="ECO:0000256" key="1">
    <source>
        <dbReference type="ARBA" id="ARBA00000707"/>
    </source>
</evidence>
<keyword evidence="10" id="KW-1185">Reference proteome</keyword>
<keyword evidence="6" id="KW-0378">Hydrolase</keyword>
<dbReference type="PANTHER" id="PTHR24006">
    <property type="entry name" value="UBIQUITIN CARBOXYL-TERMINAL HYDROLASE"/>
    <property type="match status" value="1"/>
</dbReference>
<gene>
    <name evidence="9" type="ORF">VFH_I393480</name>
</gene>
<evidence type="ECO:0000256" key="7">
    <source>
        <dbReference type="ARBA" id="ARBA00022807"/>
    </source>
</evidence>
<proteinExistence type="inferred from homology"/>
<dbReference type="InterPro" id="IPR038765">
    <property type="entry name" value="Papain-like_cys_pep_sf"/>
</dbReference>
<dbReference type="Gene3D" id="3.90.70.10">
    <property type="entry name" value="Cysteine proteinases"/>
    <property type="match status" value="1"/>
</dbReference>
<dbReference type="InterPro" id="IPR050164">
    <property type="entry name" value="Peptidase_C19"/>
</dbReference>